<name>A0A6N3CP86_STROR</name>
<keyword evidence="2" id="KW-0812">Transmembrane</keyword>
<dbReference type="RefSeq" id="WP_156676927.1">
    <property type="nucleotide sequence ID" value="NZ_CACRUL010000016.1"/>
</dbReference>
<accession>A0A6N3CP86</accession>
<proteinExistence type="predicted"/>
<feature type="region of interest" description="Disordered" evidence="1">
    <location>
        <begin position="54"/>
        <end position="180"/>
    </location>
</feature>
<keyword evidence="2" id="KW-0472">Membrane</keyword>
<evidence type="ECO:0000256" key="1">
    <source>
        <dbReference type="SAM" id="MobiDB-lite"/>
    </source>
</evidence>
<organism evidence="3">
    <name type="scientific">Streptococcus oralis</name>
    <dbReference type="NCBI Taxonomy" id="1303"/>
    <lineage>
        <taxon>Bacteria</taxon>
        <taxon>Bacillati</taxon>
        <taxon>Bacillota</taxon>
        <taxon>Bacilli</taxon>
        <taxon>Lactobacillales</taxon>
        <taxon>Streptococcaceae</taxon>
        <taxon>Streptococcus</taxon>
    </lineage>
</organism>
<dbReference type="EMBL" id="CACRUL010000016">
    <property type="protein sequence ID" value="VYU18490.1"/>
    <property type="molecule type" value="Genomic_DNA"/>
</dbReference>
<feature type="compositionally biased region" description="Polar residues" evidence="1">
    <location>
        <begin position="147"/>
        <end position="177"/>
    </location>
</feature>
<dbReference type="AlphaFoldDB" id="A0A6N3CP86"/>
<reference evidence="3" key="1">
    <citation type="submission" date="2019-11" db="EMBL/GenBank/DDBJ databases">
        <authorList>
            <person name="Feng L."/>
        </authorList>
    </citation>
    <scope>NUCLEOTIDE SEQUENCE</scope>
    <source>
        <strain evidence="3">SrubneriLFYP117</strain>
    </source>
</reference>
<protein>
    <submittedName>
        <fullName evidence="3">Uncharacterized protein</fullName>
    </submittedName>
</protein>
<evidence type="ECO:0000313" key="3">
    <source>
        <dbReference type="EMBL" id="VYU18490.1"/>
    </source>
</evidence>
<sequence length="417" mass="44728">MKQEEWLAEFERAHGRPANQEEIQQVFGAFGCPETQATPNTPVNPIQSPFEGAAPVSNQGQFGGPLPFPEQAKFGGAAPASEQTPFGGATLAPEQTPFGDSIPASEQTQFGGAAPTPEQTPFGGATPVPEQTQFGGTGQAPFGGASPTPNQFQGGTSPYQHQGQAFGQGGTQPQSPVQEAAQAGAPFASYNNAQMQGGYPNNGQLNYQANSPYMGQAPMPGKKSKKGLIIGLCSLVAVAVLSVLAFFLFTKNPNSIQGKWSATPEMKKTMKSAFSGTFSATSDISSEFIKDIDMIVEVKGKKVTISVVGKIDFKGAAKELYDDGDNDFYSVEDALDYIQEKSESSYLEDMGLEIDVKKGTLKMVAFEGELDEKGHRFIQDEDSSYILQYDLKYKIKNGTLKVSVDEDDYGIEYSFKK</sequence>
<gene>
    <name evidence="3" type="ORF">SRLFYP117_01254</name>
</gene>
<evidence type="ECO:0000256" key="2">
    <source>
        <dbReference type="SAM" id="Phobius"/>
    </source>
</evidence>
<keyword evidence="2" id="KW-1133">Transmembrane helix</keyword>
<feature type="transmembrane region" description="Helical" evidence="2">
    <location>
        <begin position="228"/>
        <end position="249"/>
    </location>
</feature>